<evidence type="ECO:0000313" key="2">
    <source>
        <dbReference type="Proteomes" id="UP000005408"/>
    </source>
</evidence>
<dbReference type="EnsemblMetazoa" id="G17944.1">
    <property type="protein sequence ID" value="G17944.1:cds"/>
    <property type="gene ID" value="G17944"/>
</dbReference>
<sequence length="91" mass="10930">EQCNSDGCFKRGKKKRHSWRVGVHEYACTTYTASATDRTWTEYIINGQIIRNKYLNNCSRRRRLSEGFVFMNCYMQHTRLYQEDCLAYEDL</sequence>
<dbReference type="Proteomes" id="UP000005408">
    <property type="component" value="Unassembled WGS sequence"/>
</dbReference>
<proteinExistence type="predicted"/>
<protein>
    <submittedName>
        <fullName evidence="1">Uncharacterized protein</fullName>
    </submittedName>
</protein>
<keyword evidence="2" id="KW-1185">Reference proteome</keyword>
<evidence type="ECO:0000313" key="1">
    <source>
        <dbReference type="EnsemblMetazoa" id="G17944.1:cds"/>
    </source>
</evidence>
<organism evidence="1 2">
    <name type="scientific">Magallana gigas</name>
    <name type="common">Pacific oyster</name>
    <name type="synonym">Crassostrea gigas</name>
    <dbReference type="NCBI Taxonomy" id="29159"/>
    <lineage>
        <taxon>Eukaryota</taxon>
        <taxon>Metazoa</taxon>
        <taxon>Spiralia</taxon>
        <taxon>Lophotrochozoa</taxon>
        <taxon>Mollusca</taxon>
        <taxon>Bivalvia</taxon>
        <taxon>Autobranchia</taxon>
        <taxon>Pteriomorphia</taxon>
        <taxon>Ostreida</taxon>
        <taxon>Ostreoidea</taxon>
        <taxon>Ostreidae</taxon>
        <taxon>Magallana</taxon>
    </lineage>
</organism>
<accession>A0A8W8JDA2</accession>
<reference evidence="1" key="1">
    <citation type="submission" date="2022-08" db="UniProtKB">
        <authorList>
            <consortium name="EnsemblMetazoa"/>
        </authorList>
    </citation>
    <scope>IDENTIFICATION</scope>
    <source>
        <strain evidence="1">05x7-T-G4-1.051#20</strain>
    </source>
</reference>
<dbReference type="AlphaFoldDB" id="A0A8W8JDA2"/>
<name>A0A8W8JDA2_MAGGI</name>